<comment type="caution">
    <text evidence="1">The sequence shown here is derived from an EMBL/GenBank/DDBJ whole genome shotgun (WGS) entry which is preliminary data.</text>
</comment>
<dbReference type="AlphaFoldDB" id="A0A4Q7J244"/>
<gene>
    <name evidence="1" type="ORF">EWH70_26020</name>
</gene>
<name>A0A4Q7J244_9PSEU</name>
<dbReference type="RefSeq" id="WP_130478160.1">
    <property type="nucleotide sequence ID" value="NZ_SFCC01000014.1"/>
</dbReference>
<dbReference type="Proteomes" id="UP000292003">
    <property type="component" value="Unassembled WGS sequence"/>
</dbReference>
<dbReference type="EMBL" id="SFCC01000014">
    <property type="protein sequence ID" value="RZQ60947.1"/>
    <property type="molecule type" value="Genomic_DNA"/>
</dbReference>
<dbReference type="OrthoDB" id="3686643at2"/>
<organism evidence="1 2">
    <name type="scientific">Amycolatopsis suaedae</name>
    <dbReference type="NCBI Taxonomy" id="2510978"/>
    <lineage>
        <taxon>Bacteria</taxon>
        <taxon>Bacillati</taxon>
        <taxon>Actinomycetota</taxon>
        <taxon>Actinomycetes</taxon>
        <taxon>Pseudonocardiales</taxon>
        <taxon>Pseudonocardiaceae</taxon>
        <taxon>Amycolatopsis</taxon>
    </lineage>
</organism>
<sequence>MPTETQYREDEAVPAELPIPISFRLPEGWHPVSPDDVGSPGAAFVALNVATVGSGFTANITLEGEYRPDDATLTQLADASLRQIAEGTTACRLLDREEVGGPDAPGLTQFVGMTATVNDTEQQVIQAEFYLSLHDVDDPRERVVLRTVLTATEAQFPELVDDYQSFVGSLEPDGGE</sequence>
<proteinExistence type="predicted"/>
<evidence type="ECO:0008006" key="3">
    <source>
        <dbReference type="Google" id="ProtNLM"/>
    </source>
</evidence>
<evidence type="ECO:0000313" key="1">
    <source>
        <dbReference type="EMBL" id="RZQ60947.1"/>
    </source>
</evidence>
<evidence type="ECO:0000313" key="2">
    <source>
        <dbReference type="Proteomes" id="UP000292003"/>
    </source>
</evidence>
<keyword evidence="2" id="KW-1185">Reference proteome</keyword>
<protein>
    <recommendedName>
        <fullName evidence="3">DUF1795 domain-containing protein</fullName>
    </recommendedName>
</protein>
<reference evidence="1 2" key="1">
    <citation type="submission" date="2019-02" db="EMBL/GenBank/DDBJ databases">
        <title>Draft genome sequence of Amycolatopsis sp. 8-3EHSu isolated from roots of Suaeda maritima.</title>
        <authorList>
            <person name="Duangmal K."/>
            <person name="Chantavorakit T."/>
        </authorList>
    </citation>
    <scope>NUCLEOTIDE SEQUENCE [LARGE SCALE GENOMIC DNA]</scope>
    <source>
        <strain evidence="1 2">8-3EHSu</strain>
    </source>
</reference>
<accession>A0A4Q7J244</accession>
<dbReference type="Gene3D" id="3.40.1000.10">
    <property type="entry name" value="Mog1/PsbP, alpha/beta/alpha sandwich"/>
    <property type="match status" value="1"/>
</dbReference>